<dbReference type="Pfam" id="PF00903">
    <property type="entry name" value="Glyoxalase"/>
    <property type="match status" value="1"/>
</dbReference>
<dbReference type="Proteomes" id="UP000247409">
    <property type="component" value="Unassembled WGS sequence"/>
</dbReference>
<dbReference type="EMBL" id="NBIV01000146">
    <property type="protein sequence ID" value="PXF42884.1"/>
    <property type="molecule type" value="Genomic_DNA"/>
</dbReference>
<dbReference type="InterPro" id="IPR004360">
    <property type="entry name" value="Glyas_Fos-R_dOase_dom"/>
</dbReference>
<dbReference type="InterPro" id="IPR037523">
    <property type="entry name" value="VOC_core"/>
</dbReference>
<accession>A0A2V3ILC6</accession>
<dbReference type="PROSITE" id="PS51819">
    <property type="entry name" value="VOC"/>
    <property type="match status" value="1"/>
</dbReference>
<feature type="domain" description="VOC" evidence="1">
    <location>
        <begin position="8"/>
        <end position="131"/>
    </location>
</feature>
<organism evidence="2 4">
    <name type="scientific">Gracilariopsis chorda</name>
    <dbReference type="NCBI Taxonomy" id="448386"/>
    <lineage>
        <taxon>Eukaryota</taxon>
        <taxon>Rhodophyta</taxon>
        <taxon>Florideophyceae</taxon>
        <taxon>Rhodymeniophycidae</taxon>
        <taxon>Gracilariales</taxon>
        <taxon>Gracilariaceae</taxon>
        <taxon>Gracilariopsis</taxon>
    </lineage>
</organism>
<dbReference type="OrthoDB" id="16820at2759"/>
<evidence type="ECO:0000313" key="2">
    <source>
        <dbReference type="EMBL" id="PXF42884.1"/>
    </source>
</evidence>
<dbReference type="SUPFAM" id="SSF54593">
    <property type="entry name" value="Glyoxalase/Bleomycin resistance protein/Dihydroxybiphenyl dioxygenase"/>
    <property type="match status" value="1"/>
</dbReference>
<keyword evidence="4" id="KW-1185">Reference proteome</keyword>
<evidence type="ECO:0000313" key="4">
    <source>
        <dbReference type="Proteomes" id="UP000247409"/>
    </source>
</evidence>
<evidence type="ECO:0000259" key="1">
    <source>
        <dbReference type="PROSITE" id="PS51819"/>
    </source>
</evidence>
<protein>
    <recommendedName>
        <fullName evidence="1">VOC domain-containing protein</fullName>
    </recommendedName>
</protein>
<sequence>MSNALTLGVSHVGLTVSTLSKTVSFFESVGFRKAGGVDDYPSVFLSDGSTLITVWQAKSPEPVEFDRTTNVGLHHLAIKVSSLDALNKAYDIVRGIGGVRIEFGPQPIAGLPLTHFMCCEPCGVRIEFTHHA</sequence>
<gene>
    <name evidence="2" type="ORF">BWQ96_07392</name>
    <name evidence="3" type="ORF">BWQ96_07393</name>
</gene>
<proteinExistence type="predicted"/>
<dbReference type="Gene3D" id="3.10.180.10">
    <property type="entry name" value="2,3-Dihydroxybiphenyl 1,2-Dioxygenase, domain 1"/>
    <property type="match status" value="1"/>
</dbReference>
<dbReference type="AlphaFoldDB" id="A0A2V3ILC6"/>
<dbReference type="EMBL" id="NBIV01000146">
    <property type="protein sequence ID" value="PXF42885.1"/>
    <property type="molecule type" value="Genomic_DNA"/>
</dbReference>
<comment type="caution">
    <text evidence="2">The sequence shown here is derived from an EMBL/GenBank/DDBJ whole genome shotgun (WGS) entry which is preliminary data.</text>
</comment>
<dbReference type="InterPro" id="IPR029068">
    <property type="entry name" value="Glyas_Bleomycin-R_OHBP_Dase"/>
</dbReference>
<evidence type="ECO:0000313" key="3">
    <source>
        <dbReference type="EMBL" id="PXF42885.1"/>
    </source>
</evidence>
<name>A0A2V3ILC6_9FLOR</name>
<reference evidence="2 4" key="1">
    <citation type="journal article" date="2018" name="Mol. Biol. Evol.">
        <title>Analysis of the draft genome of the red seaweed Gracilariopsis chorda provides insights into genome size evolution in Rhodophyta.</title>
        <authorList>
            <person name="Lee J."/>
            <person name="Yang E.C."/>
            <person name="Graf L."/>
            <person name="Yang J.H."/>
            <person name="Qiu H."/>
            <person name="Zel Zion U."/>
            <person name="Chan C.X."/>
            <person name="Stephens T.G."/>
            <person name="Weber A.P.M."/>
            <person name="Boo G.H."/>
            <person name="Boo S.M."/>
            <person name="Kim K.M."/>
            <person name="Shin Y."/>
            <person name="Jung M."/>
            <person name="Lee S.J."/>
            <person name="Yim H.S."/>
            <person name="Lee J.H."/>
            <person name="Bhattacharya D."/>
            <person name="Yoon H.S."/>
        </authorList>
    </citation>
    <scope>NUCLEOTIDE SEQUENCE [LARGE SCALE GENOMIC DNA]</scope>
    <source>
        <strain evidence="2 4">SKKU-2015</strain>
        <tissue evidence="2">Whole body</tissue>
    </source>
</reference>